<keyword evidence="13" id="KW-1185">Reference proteome</keyword>
<dbReference type="GO" id="GO:0005886">
    <property type="term" value="C:plasma membrane"/>
    <property type="evidence" value="ECO:0007669"/>
    <property type="project" value="UniProtKB-SubCell"/>
</dbReference>
<reference evidence="13" key="1">
    <citation type="submission" date="2015-02" db="EMBL/GenBank/DDBJ databases">
        <title>Genome sequencing for Strongylocentrotus purpuratus.</title>
        <authorList>
            <person name="Murali S."/>
            <person name="Liu Y."/>
            <person name="Vee V."/>
            <person name="English A."/>
            <person name="Wang M."/>
            <person name="Skinner E."/>
            <person name="Han Y."/>
            <person name="Muzny D.M."/>
            <person name="Worley K.C."/>
            <person name="Gibbs R.A."/>
        </authorList>
    </citation>
    <scope>NUCLEOTIDE SEQUENCE</scope>
</reference>
<evidence type="ECO:0000259" key="11">
    <source>
        <dbReference type="PROSITE" id="PS50262"/>
    </source>
</evidence>
<feature type="transmembrane region" description="Helical" evidence="10">
    <location>
        <begin position="150"/>
        <end position="169"/>
    </location>
</feature>
<dbReference type="InterPro" id="IPR017452">
    <property type="entry name" value="GPCR_Rhodpsn_7TM"/>
</dbReference>
<evidence type="ECO:0000256" key="6">
    <source>
        <dbReference type="ARBA" id="ARBA00023136"/>
    </source>
</evidence>
<dbReference type="Gene3D" id="1.20.1070.10">
    <property type="entry name" value="Rhodopsin 7-helix transmembrane proteins"/>
    <property type="match status" value="2"/>
</dbReference>
<dbReference type="PROSITE" id="PS50262">
    <property type="entry name" value="G_PROTEIN_RECEP_F1_2"/>
    <property type="match status" value="1"/>
</dbReference>
<dbReference type="OMA" id="HNVFTFN"/>
<sequence length="337" mass="38030">MMPAATNFTQNNTQGDCPSRESGYNYLDILGILEIVVSMPLNGFILLFIVGSPRLRKQHNVFTFNMALIDFVTAPNAILIIVLGQSSILYKICNTIWSSCSVISSLNILLVAVYRFVTVHVDPFGVKILVTTPRCIFACALAWIRRVLNSTWGSSAVSSTFNILLVAVYRFVTVRVDPFGVRNLVTTPRCISACVLTWFVGSFVYIGIVVKDAISWILLFILVVFVLTGICYVLLYRGVTRSRSLRRGVDADEHRLKENRRLLRTFVAIYVTYVSCWIPGFAFAISRLDNDMFEEISILSIAVSLITNPVIFWVRSNDFKAEVKRCIFRNDVVPVMY</sequence>
<evidence type="ECO:0000256" key="9">
    <source>
        <dbReference type="ARBA" id="ARBA00023224"/>
    </source>
</evidence>
<dbReference type="InterPro" id="IPR000276">
    <property type="entry name" value="GPCR_Rhodpsn"/>
</dbReference>
<evidence type="ECO:0000313" key="13">
    <source>
        <dbReference type="Proteomes" id="UP000007110"/>
    </source>
</evidence>
<protein>
    <recommendedName>
        <fullName evidence="11">G-protein coupled receptors family 1 profile domain-containing protein</fullName>
    </recommendedName>
</protein>
<keyword evidence="9" id="KW-0807">Transducer</keyword>
<evidence type="ECO:0000256" key="10">
    <source>
        <dbReference type="SAM" id="Phobius"/>
    </source>
</evidence>
<evidence type="ECO:0000256" key="7">
    <source>
        <dbReference type="ARBA" id="ARBA00023170"/>
    </source>
</evidence>
<accession>A0A7M7N1U6</accession>
<keyword evidence="4 10" id="KW-1133">Transmembrane helix</keyword>
<feature type="transmembrane region" description="Helical" evidence="10">
    <location>
        <begin position="62"/>
        <end position="84"/>
    </location>
</feature>
<keyword evidence="6 10" id="KW-0472">Membrane</keyword>
<dbReference type="PANTHER" id="PTHR24246:SF27">
    <property type="entry name" value="ADENOSINE RECEPTOR, ISOFORM A"/>
    <property type="match status" value="1"/>
</dbReference>
<keyword evidence="5" id="KW-0297">G-protein coupled receptor</keyword>
<keyword evidence="2" id="KW-1003">Cell membrane</keyword>
<dbReference type="RefSeq" id="XP_030829853.1">
    <property type="nucleotide sequence ID" value="XM_030973993.1"/>
</dbReference>
<keyword evidence="8" id="KW-0325">Glycoprotein</keyword>
<dbReference type="GeneID" id="115919789"/>
<name>A0A7M7N1U6_STRPU</name>
<dbReference type="AlphaFoldDB" id="A0A7M7N1U6"/>
<dbReference type="Proteomes" id="UP000007110">
    <property type="component" value="Unassembled WGS sequence"/>
</dbReference>
<dbReference type="KEGG" id="spu:115919789"/>
<evidence type="ECO:0000256" key="8">
    <source>
        <dbReference type="ARBA" id="ARBA00023180"/>
    </source>
</evidence>
<feature type="transmembrane region" description="Helical" evidence="10">
    <location>
        <begin position="296"/>
        <end position="314"/>
    </location>
</feature>
<proteinExistence type="predicted"/>
<dbReference type="CDD" id="cd00637">
    <property type="entry name" value="7tm_classA_rhodopsin-like"/>
    <property type="match status" value="1"/>
</dbReference>
<dbReference type="GO" id="GO:0004930">
    <property type="term" value="F:G protein-coupled receptor activity"/>
    <property type="evidence" value="ECO:0007669"/>
    <property type="project" value="UniProtKB-KW"/>
</dbReference>
<feature type="transmembrane region" description="Helical" evidence="10">
    <location>
        <begin position="262"/>
        <end position="284"/>
    </location>
</feature>
<reference evidence="12" key="2">
    <citation type="submission" date="2021-01" db="UniProtKB">
        <authorList>
            <consortium name="EnsemblMetazoa"/>
        </authorList>
    </citation>
    <scope>IDENTIFICATION</scope>
</reference>
<dbReference type="PRINTS" id="PR00237">
    <property type="entry name" value="GPCRRHODOPSN"/>
</dbReference>
<dbReference type="PANTHER" id="PTHR24246">
    <property type="entry name" value="OLFACTORY RECEPTOR AND ADENOSINE RECEPTOR"/>
    <property type="match status" value="1"/>
</dbReference>
<feature type="domain" description="G-protein coupled receptors family 1 profile" evidence="11">
    <location>
        <begin position="41"/>
        <end position="312"/>
    </location>
</feature>
<evidence type="ECO:0000256" key="1">
    <source>
        <dbReference type="ARBA" id="ARBA00004651"/>
    </source>
</evidence>
<dbReference type="EnsemblMetazoa" id="XM_030973993">
    <property type="protein sequence ID" value="XP_030829853"/>
    <property type="gene ID" value="LOC115919789"/>
</dbReference>
<feature type="transmembrane region" description="Helical" evidence="10">
    <location>
        <begin position="29"/>
        <end position="50"/>
    </location>
</feature>
<organism evidence="12 13">
    <name type="scientific">Strongylocentrotus purpuratus</name>
    <name type="common">Purple sea urchin</name>
    <dbReference type="NCBI Taxonomy" id="7668"/>
    <lineage>
        <taxon>Eukaryota</taxon>
        <taxon>Metazoa</taxon>
        <taxon>Echinodermata</taxon>
        <taxon>Eleutherozoa</taxon>
        <taxon>Echinozoa</taxon>
        <taxon>Echinoidea</taxon>
        <taxon>Euechinoidea</taxon>
        <taxon>Echinacea</taxon>
        <taxon>Camarodonta</taxon>
        <taxon>Echinidea</taxon>
        <taxon>Strongylocentrotidae</taxon>
        <taxon>Strongylocentrotus</taxon>
    </lineage>
</organism>
<keyword evidence="3 10" id="KW-0812">Transmembrane</keyword>
<evidence type="ECO:0000256" key="3">
    <source>
        <dbReference type="ARBA" id="ARBA00022692"/>
    </source>
</evidence>
<feature type="transmembrane region" description="Helical" evidence="10">
    <location>
        <begin position="190"/>
        <end position="208"/>
    </location>
</feature>
<feature type="transmembrane region" description="Helical" evidence="10">
    <location>
        <begin position="96"/>
        <end position="117"/>
    </location>
</feature>
<dbReference type="SUPFAM" id="SSF81321">
    <property type="entry name" value="Family A G protein-coupled receptor-like"/>
    <property type="match status" value="2"/>
</dbReference>
<comment type="subcellular location">
    <subcellularLocation>
        <location evidence="1">Cell membrane</location>
        <topology evidence="1">Multi-pass membrane protein</topology>
    </subcellularLocation>
</comment>
<evidence type="ECO:0000313" key="12">
    <source>
        <dbReference type="EnsemblMetazoa" id="XP_030829853"/>
    </source>
</evidence>
<evidence type="ECO:0000256" key="4">
    <source>
        <dbReference type="ARBA" id="ARBA00022989"/>
    </source>
</evidence>
<evidence type="ECO:0000256" key="5">
    <source>
        <dbReference type="ARBA" id="ARBA00023040"/>
    </source>
</evidence>
<dbReference type="InParanoid" id="A0A7M7N1U6"/>
<keyword evidence="7" id="KW-0675">Receptor</keyword>
<feature type="transmembrane region" description="Helical" evidence="10">
    <location>
        <begin position="214"/>
        <end position="236"/>
    </location>
</feature>
<dbReference type="Pfam" id="PF00001">
    <property type="entry name" value="7tm_1"/>
    <property type="match status" value="1"/>
</dbReference>
<evidence type="ECO:0000256" key="2">
    <source>
        <dbReference type="ARBA" id="ARBA00022475"/>
    </source>
</evidence>